<name>E6Y0J8_9VIRU</name>
<sequence>MSQVAFKIIPFFKMHPLISVWASDTNVLLLDNGEVVRVGVRSPHVVDFEVLGRLETFSAELGEGFPVGRSGSFELIFKFMTQRFLCVNRDGHCYTRHVGGLYYYGKADLGQVFLNNYVVENRAPVWERVFERRELFVLHDLVEEIAATMSLSSRSYELIQEFRKSTMKLLININRLRAGVGFPEVIDWKVSVDGMSAVADEVKKRIGNSPLQQITLPDSMYRKLSRLSGSSQVDWTPELATSKILEILEEIPLRPSDNVVVGLMSAGVFLFSDYVPRLNESSVVFRDTMNVYSGTWASLIDGFVSDRESTDTPALANSLTASSPSSEKFFVVGYTKHNGLIVYIALSDYSEVEWARYRFRWVVLLDRPVYAKPTALRRGNAVIGWLRK</sequence>
<dbReference type="EMBL" id="DQ448613">
    <property type="protein sequence ID" value="ABE27878.1"/>
    <property type="molecule type" value="Genomic_RNA"/>
</dbReference>
<reference evidence="1" key="1">
    <citation type="submission" date="2006-03" db="EMBL/GenBank/DDBJ databases">
        <authorList>
            <person name="Duarte I.M."/>
        </authorList>
    </citation>
    <scope>NUCLEOTIDE SEQUENCE</scope>
    <source>
        <strain evidence="1">TRV-PhB1-28</strain>
    </source>
</reference>
<accession>E6Y0J8</accession>
<organism evidence="1">
    <name type="scientific">Tobacco rattle virus</name>
    <dbReference type="NCBI Taxonomy" id="12295"/>
    <lineage>
        <taxon>Viruses</taxon>
        <taxon>Riboviria</taxon>
        <taxon>Orthornavirae</taxon>
        <taxon>Kitrinoviricota</taxon>
        <taxon>Alsuviricetes</taxon>
        <taxon>Martellivirales</taxon>
        <taxon>Virgaviridae</taxon>
        <taxon>Tobravirus</taxon>
        <taxon>Tobravirus tabaci</taxon>
    </lineage>
</organism>
<protein>
    <submittedName>
        <fullName evidence="1">2b protein</fullName>
    </submittedName>
</protein>
<proteinExistence type="predicted"/>
<evidence type="ECO:0000313" key="1">
    <source>
        <dbReference type="EMBL" id="ABE27878.1"/>
    </source>
</evidence>